<organism evidence="2 3">
    <name type="scientific">Puccinia striiformis</name>
    <dbReference type="NCBI Taxonomy" id="27350"/>
    <lineage>
        <taxon>Eukaryota</taxon>
        <taxon>Fungi</taxon>
        <taxon>Dikarya</taxon>
        <taxon>Basidiomycota</taxon>
        <taxon>Pucciniomycotina</taxon>
        <taxon>Pucciniomycetes</taxon>
        <taxon>Pucciniales</taxon>
        <taxon>Pucciniaceae</taxon>
        <taxon>Puccinia</taxon>
    </lineage>
</organism>
<comment type="caution">
    <text evidence="2">The sequence shown here is derived from an EMBL/GenBank/DDBJ whole genome shotgun (WGS) entry which is preliminary data.</text>
</comment>
<dbReference type="AlphaFoldDB" id="A0A2S4W2A6"/>
<keyword evidence="3" id="KW-1185">Reference proteome</keyword>
<dbReference type="VEuPathDB" id="FungiDB:PSHT_15329"/>
<dbReference type="EMBL" id="PKSL01000010">
    <property type="protein sequence ID" value="POW15910.1"/>
    <property type="molecule type" value="Genomic_DNA"/>
</dbReference>
<dbReference type="VEuPathDB" id="FungiDB:PSTT_01790"/>
<reference evidence="2" key="1">
    <citation type="submission" date="2017-12" db="EMBL/GenBank/DDBJ databases">
        <title>Gene loss provides genomic basis for host adaptation in cereal stripe rust fungi.</title>
        <authorList>
            <person name="Xia C."/>
        </authorList>
    </citation>
    <scope>NUCLEOTIDE SEQUENCE [LARGE SCALE GENOMIC DNA]</scope>
    <source>
        <strain evidence="2">93-210</strain>
    </source>
</reference>
<feature type="region of interest" description="Disordered" evidence="1">
    <location>
        <begin position="301"/>
        <end position="336"/>
    </location>
</feature>
<name>A0A2S4W2A6_9BASI</name>
<sequence length="336" mass="37979">MLTEPRTSRRNQTYYPSPSLRPQPRYFQPTTINTRPSRYHSATMDSSSLLQLHPQRVNTSNEDLKLSVGQGIDFLECDRFNSTIECHDDQSRNESSCEPDQPTKIHELKLSIPMPNFLIDPQDGQFTPYFERSPVSTPDQEFDEPMFFSGGHRSRDSSPDSVLSPLRSRATSIALKKLMETQAQMLLDISAAWKKKYPVDFCHDTRSTAAENDDQRVPIVQREQQQQHAIQPLQSSTTITIPGLLPANSILPSSSLPKPRKNRSMSHKSSAGSLASFVDRLSLREADKNSLVVDVESWKREAVKSKLKQESTRSWIDQLPSNNEFEDPSSSSSPVS</sequence>
<evidence type="ECO:0000313" key="2">
    <source>
        <dbReference type="EMBL" id="POW15910.1"/>
    </source>
</evidence>
<protein>
    <submittedName>
        <fullName evidence="2">Uncharacterized protein</fullName>
    </submittedName>
</protein>
<dbReference type="Proteomes" id="UP000239156">
    <property type="component" value="Unassembled WGS sequence"/>
</dbReference>
<proteinExistence type="predicted"/>
<feature type="compositionally biased region" description="Polar residues" evidence="1">
    <location>
        <begin position="312"/>
        <end position="323"/>
    </location>
</feature>
<feature type="compositionally biased region" description="Basic and acidic residues" evidence="1">
    <location>
        <begin position="301"/>
        <end position="311"/>
    </location>
</feature>
<accession>A0A2S4W2A6</accession>
<evidence type="ECO:0000256" key="1">
    <source>
        <dbReference type="SAM" id="MobiDB-lite"/>
    </source>
</evidence>
<feature type="region of interest" description="Disordered" evidence="1">
    <location>
        <begin position="250"/>
        <end position="271"/>
    </location>
</feature>
<feature type="region of interest" description="Disordered" evidence="1">
    <location>
        <begin position="134"/>
        <end position="165"/>
    </location>
</feature>
<evidence type="ECO:0000313" key="3">
    <source>
        <dbReference type="Proteomes" id="UP000239156"/>
    </source>
</evidence>
<gene>
    <name evidence="2" type="ORF">PSTT_01790</name>
</gene>
<feature type="region of interest" description="Disordered" evidence="1">
    <location>
        <begin position="1"/>
        <end position="25"/>
    </location>
</feature>